<dbReference type="Gene3D" id="3.30.530.20">
    <property type="match status" value="1"/>
</dbReference>
<dbReference type="CDD" id="cd00065">
    <property type="entry name" value="FYVE_like_SF"/>
    <property type="match status" value="1"/>
</dbReference>
<dbReference type="Proteomes" id="UP000277300">
    <property type="component" value="Unassembled WGS sequence"/>
</dbReference>
<proteinExistence type="predicted"/>
<evidence type="ECO:0000313" key="5">
    <source>
        <dbReference type="Proteomes" id="UP000284657"/>
    </source>
</evidence>
<feature type="region of interest" description="Disordered" evidence="1">
    <location>
        <begin position="339"/>
        <end position="438"/>
    </location>
</feature>
<dbReference type="InterPro" id="IPR023393">
    <property type="entry name" value="START-like_dom_sf"/>
</dbReference>
<evidence type="ECO:0000313" key="2">
    <source>
        <dbReference type="EMBL" id="RLN66453.1"/>
    </source>
</evidence>
<dbReference type="EMBL" id="MBDO02000036">
    <property type="protein sequence ID" value="RLN66453.1"/>
    <property type="molecule type" value="Genomic_DNA"/>
</dbReference>
<dbReference type="InterPro" id="IPR052727">
    <property type="entry name" value="Rab4/Rab5_effector"/>
</dbReference>
<dbReference type="PANTHER" id="PTHR13510">
    <property type="entry name" value="FYVE-FINGER-CONTAINING RAB5 EFFECTOR PROTEIN RABENOSYN-5-RELATED"/>
    <property type="match status" value="1"/>
</dbReference>
<dbReference type="SUPFAM" id="SSF55961">
    <property type="entry name" value="Bet v1-like"/>
    <property type="match status" value="1"/>
</dbReference>
<protein>
    <recommendedName>
        <fullName evidence="6">FYVE-type domain-containing protein</fullName>
    </recommendedName>
</protein>
<dbReference type="PANTHER" id="PTHR13510:SF44">
    <property type="entry name" value="RABENOSYN-5"/>
    <property type="match status" value="1"/>
</dbReference>
<reference evidence="4 5" key="1">
    <citation type="submission" date="2018-07" db="EMBL/GenBank/DDBJ databases">
        <title>Genome sequencing of oomycete isolates from Chile give support for New Zealand origin for Phytophthora kernoviae and make available the first Nothophytophthora sp. genome.</title>
        <authorList>
            <person name="Studholme D.J."/>
            <person name="Sanfuentes E."/>
            <person name="Panda P."/>
            <person name="Hill R."/>
            <person name="Sambles C."/>
            <person name="Grant M."/>
            <person name="Williams N.M."/>
            <person name="Mcdougal R.L."/>
        </authorList>
    </citation>
    <scope>NUCLEOTIDE SEQUENCE [LARGE SCALE GENOMIC DNA]</scope>
    <source>
        <strain evidence="2">Chile6</strain>
        <strain evidence="3">Chile7</strain>
    </source>
</reference>
<evidence type="ECO:0008006" key="6">
    <source>
        <dbReference type="Google" id="ProtNLM"/>
    </source>
</evidence>
<evidence type="ECO:0000256" key="1">
    <source>
        <dbReference type="SAM" id="MobiDB-lite"/>
    </source>
</evidence>
<evidence type="ECO:0000313" key="3">
    <source>
        <dbReference type="EMBL" id="RLN70320.1"/>
    </source>
</evidence>
<dbReference type="AlphaFoldDB" id="A0A3F2RY45"/>
<comment type="caution">
    <text evidence="2">The sequence shown here is derived from an EMBL/GenBank/DDBJ whole genome shotgun (WGS) entry which is preliminary data.</text>
</comment>
<gene>
    <name evidence="3" type="ORF">BBJ29_002293</name>
    <name evidence="2" type="ORF">BBP00_00002214</name>
</gene>
<evidence type="ECO:0000313" key="4">
    <source>
        <dbReference type="Proteomes" id="UP000277300"/>
    </source>
</evidence>
<name>A0A3F2RY45_9STRA</name>
<dbReference type="Proteomes" id="UP000284657">
    <property type="component" value="Unassembled WGS sequence"/>
</dbReference>
<organism evidence="2 4">
    <name type="scientific">Phytophthora kernoviae</name>
    <dbReference type="NCBI Taxonomy" id="325452"/>
    <lineage>
        <taxon>Eukaryota</taxon>
        <taxon>Sar</taxon>
        <taxon>Stramenopiles</taxon>
        <taxon>Oomycota</taxon>
        <taxon>Peronosporomycetes</taxon>
        <taxon>Peronosporales</taxon>
        <taxon>Peronosporaceae</taxon>
        <taxon>Phytophthora</taxon>
    </lineage>
</organism>
<dbReference type="OrthoDB" id="79097at2759"/>
<sequence>MTDYIPPFPKIELTPEEQARYDRNVTSFLCDAVAEYSTQSGHTNEDAWIHVRRRKQLSIYKSVYGTRDSQVTLFKGSGLIHGPLEDVMDGLYCDTTDDLRACKTLLKYKLVDGSIMNVTEGRSPEAPYRFAGIKWFAAKAAWGLSKHRDVLAYERMGTTTDANGNELAYHVLHSIDHPDWPIDAIKGIKREHQVTCFLYRSHDDTHVECFIWSTVYNLDSVAQRLAEYVVAGTLLNVVGCVNSARAKKYSLLMKHAQHTKWPASSLCHICYGRSFMSTNRPCAGCFQSVCKSCSDYRFIFHVDAKTGRPHQQRFCKLCINNTVIIDSLNFEASIKKAREKNADTDTEVEPPPALHRPQTEGRNKQAQQNRRPSVYQEPPQDCEGQRSRKSSVYQQPPQPYKSPLDQYQAPRSARSLLPPQHHEPPSRHHSVLQGYPAPLPPFRSPYQAIEQKMPSSERSFTVVSSDSEDGSEVAALPMTESGLGHFDLGVVEGAPVEEFDNLAISMYSEADYHPVAPRMPRYGRTSHSDKDGFLSDLYSLSRSKIHG</sequence>
<dbReference type="EMBL" id="MBAD02000260">
    <property type="protein sequence ID" value="RLN70320.1"/>
    <property type="molecule type" value="Genomic_DNA"/>
</dbReference>
<accession>A0A3F2RY45</accession>